<evidence type="ECO:0000313" key="3">
    <source>
        <dbReference type="Proteomes" id="UP001285263"/>
    </source>
</evidence>
<keyword evidence="3" id="KW-1185">Reference proteome</keyword>
<protein>
    <recommendedName>
        <fullName evidence="4">DUF2306 domain-containing protein</fullName>
    </recommendedName>
</protein>
<evidence type="ECO:0000313" key="2">
    <source>
        <dbReference type="EMBL" id="MDY0746382.1"/>
    </source>
</evidence>
<keyword evidence="1" id="KW-1133">Transmembrane helix</keyword>
<dbReference type="EMBL" id="JAXCLA010000005">
    <property type="protein sequence ID" value="MDY0746382.1"/>
    <property type="molecule type" value="Genomic_DNA"/>
</dbReference>
<keyword evidence="1" id="KW-0812">Transmembrane</keyword>
<comment type="caution">
    <text evidence="2">The sequence shown here is derived from an EMBL/GenBank/DDBJ whole genome shotgun (WGS) entry which is preliminary data.</text>
</comment>
<evidence type="ECO:0000256" key="1">
    <source>
        <dbReference type="SAM" id="Phobius"/>
    </source>
</evidence>
<evidence type="ECO:0008006" key="4">
    <source>
        <dbReference type="Google" id="ProtNLM"/>
    </source>
</evidence>
<gene>
    <name evidence="2" type="ORF">SNE35_17855</name>
</gene>
<feature type="transmembrane region" description="Helical" evidence="1">
    <location>
        <begin position="39"/>
        <end position="59"/>
    </location>
</feature>
<feature type="transmembrane region" description="Helical" evidence="1">
    <location>
        <begin position="94"/>
        <end position="113"/>
    </location>
</feature>
<dbReference type="RefSeq" id="WP_320424289.1">
    <property type="nucleotide sequence ID" value="NZ_JAXCLA010000005.1"/>
</dbReference>
<proteinExistence type="predicted"/>
<keyword evidence="1" id="KW-0472">Membrane</keyword>
<accession>A0ABU5DMU7</accession>
<sequence>MFGLTSLGLVHTALSLVAVIAGAKALLRDREISPATGAGRVYVWFTVATCITGFGIFQHGGFGKPHALGVMTLIVLALAGMARRGWVFGRLARYVATIGYSLTFFFHMVPGLTETLTRLPLGQPLIADPESPTLQALYGLCFLLFLIGAGLQVRRLRATRPGSPLAFVRN</sequence>
<dbReference type="Proteomes" id="UP001285263">
    <property type="component" value="Unassembled WGS sequence"/>
</dbReference>
<feature type="transmembrane region" description="Helical" evidence="1">
    <location>
        <begin position="6"/>
        <end position="27"/>
    </location>
</feature>
<reference evidence="2 3" key="1">
    <citation type="submission" date="2023-11" db="EMBL/GenBank/DDBJ databases">
        <title>Paucibacter sp. nov., isolated from fresh soil in Korea.</title>
        <authorList>
            <person name="Le N.T.T."/>
        </authorList>
    </citation>
    <scope>NUCLEOTIDE SEQUENCE [LARGE SCALE GENOMIC DNA]</scope>
    <source>
        <strain evidence="2 3">R3-3</strain>
    </source>
</reference>
<feature type="transmembrane region" description="Helical" evidence="1">
    <location>
        <begin position="65"/>
        <end position="82"/>
    </location>
</feature>
<feature type="transmembrane region" description="Helical" evidence="1">
    <location>
        <begin position="133"/>
        <end position="151"/>
    </location>
</feature>
<name>A0ABU5DMU7_9BURK</name>
<organism evidence="2 3">
    <name type="scientific">Roseateles agri</name>
    <dbReference type="NCBI Taxonomy" id="3098619"/>
    <lineage>
        <taxon>Bacteria</taxon>
        <taxon>Pseudomonadati</taxon>
        <taxon>Pseudomonadota</taxon>
        <taxon>Betaproteobacteria</taxon>
        <taxon>Burkholderiales</taxon>
        <taxon>Sphaerotilaceae</taxon>
        <taxon>Roseateles</taxon>
    </lineage>
</organism>